<evidence type="ECO:0000313" key="2">
    <source>
        <dbReference type="Proteomes" id="UP001491310"/>
    </source>
</evidence>
<dbReference type="Proteomes" id="UP001491310">
    <property type="component" value="Unassembled WGS sequence"/>
</dbReference>
<name>A0ABR2YJP0_9CHLO</name>
<dbReference type="EMBL" id="JALJOT010000010">
    <property type="protein sequence ID" value="KAK9906742.1"/>
    <property type="molecule type" value="Genomic_DNA"/>
</dbReference>
<accession>A0ABR2YJP0</accession>
<reference evidence="1 2" key="1">
    <citation type="journal article" date="2024" name="Nat. Commun.">
        <title>Phylogenomics reveals the evolutionary origins of lichenization in chlorophyte algae.</title>
        <authorList>
            <person name="Puginier C."/>
            <person name="Libourel C."/>
            <person name="Otte J."/>
            <person name="Skaloud P."/>
            <person name="Haon M."/>
            <person name="Grisel S."/>
            <person name="Petersen M."/>
            <person name="Berrin J.G."/>
            <person name="Delaux P.M."/>
            <person name="Dal Grande F."/>
            <person name="Keller J."/>
        </authorList>
    </citation>
    <scope>NUCLEOTIDE SEQUENCE [LARGE SCALE GENOMIC DNA]</scope>
    <source>
        <strain evidence="1 2">SAG 216-7</strain>
    </source>
</reference>
<protein>
    <submittedName>
        <fullName evidence="1">Uncharacterized protein</fullName>
    </submittedName>
</protein>
<gene>
    <name evidence="1" type="ORF">WJX75_007178</name>
</gene>
<keyword evidence="2" id="KW-1185">Reference proteome</keyword>
<comment type="caution">
    <text evidence="1">The sequence shown here is derived from an EMBL/GenBank/DDBJ whole genome shotgun (WGS) entry which is preliminary data.</text>
</comment>
<organism evidence="1 2">
    <name type="scientific">Coccomyxa subellipsoidea</name>
    <dbReference type="NCBI Taxonomy" id="248742"/>
    <lineage>
        <taxon>Eukaryota</taxon>
        <taxon>Viridiplantae</taxon>
        <taxon>Chlorophyta</taxon>
        <taxon>core chlorophytes</taxon>
        <taxon>Trebouxiophyceae</taxon>
        <taxon>Trebouxiophyceae incertae sedis</taxon>
        <taxon>Coccomyxaceae</taxon>
        <taxon>Coccomyxa</taxon>
    </lineage>
</organism>
<proteinExistence type="predicted"/>
<sequence>MGSMTGKSCHILKGRAGTNAALLSECRETPSSIPRYRGYTGLRHGEEAITVWLAVHNSLNGQCTTCSCLHLPSSP</sequence>
<evidence type="ECO:0000313" key="1">
    <source>
        <dbReference type="EMBL" id="KAK9906742.1"/>
    </source>
</evidence>